<protein>
    <recommendedName>
        <fullName evidence="4">DUF4760 domain-containing protein</fullName>
    </recommendedName>
</protein>
<keyword evidence="3" id="KW-1185">Reference proteome</keyword>
<name>A0A9E8ZDI0_9CYAN</name>
<dbReference type="AlphaFoldDB" id="A0A9E8ZDI0"/>
<organism evidence="2 3">
    <name type="scientific">Thermocoleostomius sinensis A174</name>
    <dbReference type="NCBI Taxonomy" id="2016057"/>
    <lineage>
        <taxon>Bacteria</taxon>
        <taxon>Bacillati</taxon>
        <taxon>Cyanobacteriota</taxon>
        <taxon>Cyanophyceae</taxon>
        <taxon>Oculatellales</taxon>
        <taxon>Oculatellaceae</taxon>
        <taxon>Thermocoleostomius</taxon>
    </lineage>
</organism>
<evidence type="ECO:0000313" key="2">
    <source>
        <dbReference type="EMBL" id="WAL59909.1"/>
    </source>
</evidence>
<evidence type="ECO:0000256" key="1">
    <source>
        <dbReference type="SAM" id="Phobius"/>
    </source>
</evidence>
<keyword evidence="1" id="KW-0472">Membrane</keyword>
<reference evidence="2" key="1">
    <citation type="submission" date="2022-12" db="EMBL/GenBank/DDBJ databases">
        <title>Polyphasic identification of a Novel Hot-Spring Cyanobacterium Ocullathermofonsia sinensis gen nov. sp. nov. and Genomic Insights on its Adaptations to the Thermal Habitat.</title>
        <authorList>
            <person name="Daroch M."/>
            <person name="Tang J."/>
            <person name="Jiang Y."/>
        </authorList>
    </citation>
    <scope>NUCLEOTIDE SEQUENCE</scope>
    <source>
        <strain evidence="2">PKUAC-SCTA174</strain>
    </source>
</reference>
<sequence>MDTSVVVALIAGAVSAVGWMVNHVLTDRRDRVRQRTEASLKHVERQLEELYGPMAFLIYEARRTYQDLLDTLKRDYVFIKGKPLPEQELKTWLFWAEKAFLPRNEQIKELLTSKTHLIEGTRFPDSYVAFLDHQNSWSIQHKRWKEEGVEYSWHSKINWPVDFEREVIETFEFLKAKHATLLGKLTQSK</sequence>
<dbReference type="Proteomes" id="UP001163152">
    <property type="component" value="Chromosome"/>
</dbReference>
<dbReference type="RefSeq" id="WP_268609727.1">
    <property type="nucleotide sequence ID" value="NZ_CP113797.1"/>
</dbReference>
<feature type="transmembrane region" description="Helical" evidence="1">
    <location>
        <begin position="6"/>
        <end position="25"/>
    </location>
</feature>
<keyword evidence="1" id="KW-0812">Transmembrane</keyword>
<proteinExistence type="predicted"/>
<evidence type="ECO:0000313" key="3">
    <source>
        <dbReference type="Proteomes" id="UP001163152"/>
    </source>
</evidence>
<evidence type="ECO:0008006" key="4">
    <source>
        <dbReference type="Google" id="ProtNLM"/>
    </source>
</evidence>
<dbReference type="EMBL" id="CP113797">
    <property type="protein sequence ID" value="WAL59909.1"/>
    <property type="molecule type" value="Genomic_DNA"/>
</dbReference>
<dbReference type="KEGG" id="tsin:OXH18_22495"/>
<gene>
    <name evidence="2" type="ORF">OXH18_22495</name>
</gene>
<accession>A0A9E8ZDI0</accession>
<keyword evidence="1" id="KW-1133">Transmembrane helix</keyword>